<name>A0ABR1RUB6_9PEZI</name>
<evidence type="ECO:0008006" key="4">
    <source>
        <dbReference type="Google" id="ProtNLM"/>
    </source>
</evidence>
<dbReference type="InterPro" id="IPR052228">
    <property type="entry name" value="Sec_Metab_Biosynth_Oxidored"/>
</dbReference>
<gene>
    <name evidence="2" type="ORF">PG991_007723</name>
</gene>
<evidence type="ECO:0000256" key="1">
    <source>
        <dbReference type="ARBA" id="ARBA00023002"/>
    </source>
</evidence>
<protein>
    <recommendedName>
        <fullName evidence="4">Short-chain dehydrogenases/reductase</fullName>
    </recommendedName>
</protein>
<evidence type="ECO:0000313" key="2">
    <source>
        <dbReference type="EMBL" id="KAK8018533.1"/>
    </source>
</evidence>
<dbReference type="Gene3D" id="3.40.50.720">
    <property type="entry name" value="NAD(P)-binding Rossmann-like Domain"/>
    <property type="match status" value="1"/>
</dbReference>
<organism evidence="2 3">
    <name type="scientific">Apiospora marii</name>
    <dbReference type="NCBI Taxonomy" id="335849"/>
    <lineage>
        <taxon>Eukaryota</taxon>
        <taxon>Fungi</taxon>
        <taxon>Dikarya</taxon>
        <taxon>Ascomycota</taxon>
        <taxon>Pezizomycotina</taxon>
        <taxon>Sordariomycetes</taxon>
        <taxon>Xylariomycetidae</taxon>
        <taxon>Amphisphaeriales</taxon>
        <taxon>Apiosporaceae</taxon>
        <taxon>Apiospora</taxon>
    </lineage>
</organism>
<keyword evidence="3" id="KW-1185">Reference proteome</keyword>
<dbReference type="Proteomes" id="UP001396898">
    <property type="component" value="Unassembled WGS sequence"/>
</dbReference>
<dbReference type="SUPFAM" id="SSF51735">
    <property type="entry name" value="NAD(P)-binding Rossmann-fold domains"/>
    <property type="match status" value="1"/>
</dbReference>
<dbReference type="InterPro" id="IPR002347">
    <property type="entry name" value="SDR_fam"/>
</dbReference>
<evidence type="ECO:0000313" key="3">
    <source>
        <dbReference type="Proteomes" id="UP001396898"/>
    </source>
</evidence>
<keyword evidence="1" id="KW-0560">Oxidoreductase</keyword>
<reference evidence="2 3" key="1">
    <citation type="submission" date="2023-01" db="EMBL/GenBank/DDBJ databases">
        <title>Analysis of 21 Apiospora genomes using comparative genomics revels a genus with tremendous synthesis potential of carbohydrate active enzymes and secondary metabolites.</title>
        <authorList>
            <person name="Sorensen T."/>
        </authorList>
    </citation>
    <scope>NUCLEOTIDE SEQUENCE [LARGE SCALE GENOMIC DNA]</scope>
    <source>
        <strain evidence="2 3">CBS 20057</strain>
    </source>
</reference>
<comment type="caution">
    <text evidence="2">The sequence shown here is derived from an EMBL/GenBank/DDBJ whole genome shotgun (WGS) entry which is preliminary data.</text>
</comment>
<dbReference type="Pfam" id="PF00106">
    <property type="entry name" value="adh_short"/>
    <property type="match status" value="1"/>
</dbReference>
<sequence length="339" mass="37181">MVSFEAIRASNAQISTTLPPGLVAVFVGATSGIGETTLKQFVKRAPQPRIYFIGRREHEGARIEAELRELNPGGVYHFVQADVSLLRNVDDVCRHLRARESVINLLFLTCGSLLFEKQTDEGLHYPMALMYYARTRFIVNLLPQLRQARSLRRVVTVAAGGKEGPVFPADFQANKLGMLSFRPHATSMVTLSLLAIARQAPEISFVHVYPGFVKTGMSRELTGVVPAVTKVLFASVMAMLQIPIEETGERQLYIATAARFPPRQADRGADGIPVGPNVQIAVGADGQPGGGVYSVDYEAEGTSQRVQHVLEQFIKDGTAEKVWSHTEEEFKRITGSTTV</sequence>
<accession>A0ABR1RUB6</accession>
<dbReference type="InterPro" id="IPR036291">
    <property type="entry name" value="NAD(P)-bd_dom_sf"/>
</dbReference>
<dbReference type="PANTHER" id="PTHR47534">
    <property type="entry name" value="YALI0E05731P"/>
    <property type="match status" value="1"/>
</dbReference>
<proteinExistence type="predicted"/>
<dbReference type="EMBL" id="JAQQWI010000010">
    <property type="protein sequence ID" value="KAK8018533.1"/>
    <property type="molecule type" value="Genomic_DNA"/>
</dbReference>
<dbReference type="PANTHER" id="PTHR47534:SF3">
    <property type="entry name" value="ALCOHOL DEHYDROGENASE-LIKE C-TERMINAL DOMAIN-CONTAINING PROTEIN"/>
    <property type="match status" value="1"/>
</dbReference>